<dbReference type="PROSITE" id="PS50033">
    <property type="entry name" value="UBX"/>
    <property type="match status" value="1"/>
</dbReference>
<feature type="domain" description="UBX" evidence="5">
    <location>
        <begin position="369"/>
        <end position="458"/>
    </location>
</feature>
<keyword evidence="3" id="KW-0175">Coiled coil</keyword>
<dbReference type="InterPro" id="IPR006577">
    <property type="entry name" value="UAS"/>
</dbReference>
<dbReference type="GO" id="GO:0005783">
    <property type="term" value="C:endoplasmic reticulum"/>
    <property type="evidence" value="ECO:0007669"/>
    <property type="project" value="TreeGrafter"/>
</dbReference>
<comment type="subcellular location">
    <subcellularLocation>
        <location evidence="1">Cytoplasm</location>
    </subcellularLocation>
</comment>
<dbReference type="GO" id="GO:0043130">
    <property type="term" value="F:ubiquitin binding"/>
    <property type="evidence" value="ECO:0007669"/>
    <property type="project" value="TreeGrafter"/>
</dbReference>
<dbReference type="Pfam" id="PF00789">
    <property type="entry name" value="UBX"/>
    <property type="match status" value="1"/>
</dbReference>
<evidence type="ECO:0000313" key="6">
    <source>
        <dbReference type="EMBL" id="TDG53544.1"/>
    </source>
</evidence>
<accession>A0A484BY58</accession>
<evidence type="ECO:0000256" key="3">
    <source>
        <dbReference type="ARBA" id="ARBA00023054"/>
    </source>
</evidence>
<evidence type="ECO:0000313" key="7">
    <source>
        <dbReference type="Proteomes" id="UP000295192"/>
    </source>
</evidence>
<dbReference type="InterPro" id="IPR049483">
    <property type="entry name" value="FAF1_2-like_UAS"/>
</dbReference>
<dbReference type="InterPro" id="IPR036249">
    <property type="entry name" value="Thioredoxin-like_sf"/>
</dbReference>
<proteinExistence type="predicted"/>
<dbReference type="CDD" id="cd16120">
    <property type="entry name" value="UBX_UBXN3B"/>
    <property type="match status" value="1"/>
</dbReference>
<keyword evidence="7" id="KW-1185">Reference proteome</keyword>
<dbReference type="Gene3D" id="3.40.30.10">
    <property type="entry name" value="Glutaredoxin"/>
    <property type="match status" value="1"/>
</dbReference>
<dbReference type="PANTHER" id="PTHR23322:SF1">
    <property type="entry name" value="FAS-ASSOCIATED FACTOR 2"/>
    <property type="match status" value="1"/>
</dbReference>
<dbReference type="OMA" id="ILIRHQW"/>
<dbReference type="GO" id="GO:0036503">
    <property type="term" value="P:ERAD pathway"/>
    <property type="evidence" value="ECO:0007669"/>
    <property type="project" value="TreeGrafter"/>
</dbReference>
<comment type="caution">
    <text evidence="6">The sequence shown here is derived from an EMBL/GenBank/DDBJ whole genome shotgun (WGS) entry which is preliminary data.</text>
</comment>
<organism evidence="6 7">
    <name type="scientific">Drosophila navojoa</name>
    <name type="common">Fruit fly</name>
    <dbReference type="NCBI Taxonomy" id="7232"/>
    <lineage>
        <taxon>Eukaryota</taxon>
        <taxon>Metazoa</taxon>
        <taxon>Ecdysozoa</taxon>
        <taxon>Arthropoda</taxon>
        <taxon>Hexapoda</taxon>
        <taxon>Insecta</taxon>
        <taxon>Pterygota</taxon>
        <taxon>Neoptera</taxon>
        <taxon>Endopterygota</taxon>
        <taxon>Diptera</taxon>
        <taxon>Brachycera</taxon>
        <taxon>Muscomorpha</taxon>
        <taxon>Ephydroidea</taxon>
        <taxon>Drosophilidae</taxon>
        <taxon>Drosophila</taxon>
    </lineage>
</organism>
<dbReference type="STRING" id="7232.A0A484BY58"/>
<dbReference type="Gene3D" id="3.10.20.90">
    <property type="entry name" value="Phosphatidylinositol 3-kinase Catalytic Subunit, Chain A, domain 1"/>
    <property type="match status" value="1"/>
</dbReference>
<dbReference type="OrthoDB" id="1026733at2759"/>
<protein>
    <recommendedName>
        <fullName evidence="5">UBX domain-containing protein</fullName>
    </recommendedName>
</protein>
<dbReference type="SUPFAM" id="SSF54236">
    <property type="entry name" value="Ubiquitin-like"/>
    <property type="match status" value="1"/>
</dbReference>
<keyword evidence="2" id="KW-0963">Cytoplasm</keyword>
<gene>
    <name evidence="6" type="ORF">AWZ03_000359</name>
</gene>
<dbReference type="Proteomes" id="UP000295192">
    <property type="component" value="Unassembled WGS sequence"/>
</dbReference>
<evidence type="ECO:0000259" key="5">
    <source>
        <dbReference type="PROSITE" id="PS50033"/>
    </source>
</evidence>
<evidence type="ECO:0000256" key="2">
    <source>
        <dbReference type="ARBA" id="ARBA00022490"/>
    </source>
</evidence>
<evidence type="ECO:0000256" key="4">
    <source>
        <dbReference type="SAM" id="MobiDB-lite"/>
    </source>
</evidence>
<dbReference type="KEGG" id="dnv:108649861"/>
<dbReference type="Pfam" id="PF21021">
    <property type="entry name" value="FAF1"/>
    <property type="match status" value="1"/>
</dbReference>
<dbReference type="AlphaFoldDB" id="A0A484BY58"/>
<reference evidence="6 7" key="1">
    <citation type="journal article" date="2019" name="J. Hered.">
        <title>An Improved Genome Assembly for Drosophila navojoa, the Basal Species in the mojavensis Cluster.</title>
        <authorList>
            <person name="Vanderlinde T."/>
            <person name="Dupim E.G."/>
            <person name="Nazario-Yepiz N.O."/>
            <person name="Carvalho A.B."/>
        </authorList>
    </citation>
    <scope>NUCLEOTIDE SEQUENCE [LARGE SCALE GENOMIC DNA]</scope>
    <source>
        <strain evidence="6">Navoj_Jal97</strain>
        <tissue evidence="6">Whole organism</tissue>
    </source>
</reference>
<dbReference type="Pfam" id="PF22566">
    <property type="entry name" value="UBA_8"/>
    <property type="match status" value="1"/>
</dbReference>
<dbReference type="SUPFAM" id="SSF52833">
    <property type="entry name" value="Thioredoxin-like"/>
    <property type="match status" value="1"/>
</dbReference>
<dbReference type="SMART" id="SM00594">
    <property type="entry name" value="UAS"/>
    <property type="match status" value="1"/>
</dbReference>
<dbReference type="InterPro" id="IPR054109">
    <property type="entry name" value="UBA_8"/>
</dbReference>
<evidence type="ECO:0000256" key="1">
    <source>
        <dbReference type="ARBA" id="ARBA00004496"/>
    </source>
</evidence>
<dbReference type="InterPro" id="IPR050730">
    <property type="entry name" value="UBX_domain-protein"/>
</dbReference>
<dbReference type="PANTHER" id="PTHR23322">
    <property type="entry name" value="FAS-ASSOCIATED PROTEIN"/>
    <property type="match status" value="1"/>
</dbReference>
<dbReference type="EMBL" id="LSRL02000001">
    <property type="protein sequence ID" value="TDG53544.1"/>
    <property type="molecule type" value="Genomic_DNA"/>
</dbReference>
<feature type="region of interest" description="Disordered" evidence="4">
    <location>
        <begin position="308"/>
        <end position="328"/>
    </location>
</feature>
<dbReference type="Gene3D" id="1.10.8.10">
    <property type="entry name" value="DNA helicase RuvA subunit, C-terminal domain"/>
    <property type="match status" value="1"/>
</dbReference>
<feature type="compositionally biased region" description="Basic and acidic residues" evidence="4">
    <location>
        <begin position="316"/>
        <end position="328"/>
    </location>
</feature>
<name>A0A484BY58_DRONA</name>
<dbReference type="InterPro" id="IPR029071">
    <property type="entry name" value="Ubiquitin-like_domsf"/>
</dbReference>
<sequence>MEAEGLTNEQTDKVLQFQDLTGIEDMNICRDVLMRHQWDLEVAFQEQMNIREGRPTMLTASTDVRAPAVINDRFLQQVFSANMPGGRTISRVPSIGPMPRSFTGILGYVINFVFQYFYSTLSGIVRAFINLGGGNEPRIVSDPLADVMKFIREYHERYPEHPVFYQGTYAQALNDAKQELRFLLIYLHKDPTQNPDVESFCRDTLSSRPVIDYINAHTLLWGCDVSTPEGYRVMQTLTVRTYPLMVMISLRANRMMVVGRFEGDCTSEELLRRLQSVITVNEVWLSQARADRLERNFTQTLRRQQDEAYEQSLLADEEKERQRQRERDAAREVIEAEERARRDIELRKEEIARQKIELANLVPQEPAPDAADTIAVVFKLPDGTRLERRFQQTNSILDVYHFLFCHPASPDEFEITTNFPKRVLYSKAAIDAAECSVNETYSKTLKDVGLKHREVLFVNDLEA</sequence>
<dbReference type="InterPro" id="IPR001012">
    <property type="entry name" value="UBX_dom"/>
</dbReference>